<dbReference type="eggNOG" id="COG1959">
    <property type="taxonomic scope" value="Bacteria"/>
</dbReference>
<evidence type="ECO:0000313" key="2">
    <source>
        <dbReference type="Proteomes" id="UP000001968"/>
    </source>
</evidence>
<dbReference type="GO" id="GO:0003700">
    <property type="term" value="F:DNA-binding transcription factor activity"/>
    <property type="evidence" value="ECO:0007669"/>
    <property type="project" value="TreeGrafter"/>
</dbReference>
<evidence type="ECO:0000313" key="1">
    <source>
        <dbReference type="EMBL" id="ABI68603.1"/>
    </source>
</evidence>
<organism evidence="1 2">
    <name type="scientific">Syntrophomonas wolfei subsp. wolfei (strain DSM 2245B / Goettingen)</name>
    <dbReference type="NCBI Taxonomy" id="335541"/>
    <lineage>
        <taxon>Bacteria</taxon>
        <taxon>Bacillati</taxon>
        <taxon>Bacillota</taxon>
        <taxon>Clostridia</taxon>
        <taxon>Eubacteriales</taxon>
        <taxon>Syntrophomonadaceae</taxon>
        <taxon>Syntrophomonas</taxon>
    </lineage>
</organism>
<name>Q0AXF1_SYNWW</name>
<dbReference type="InterPro" id="IPR036390">
    <property type="entry name" value="WH_DNA-bd_sf"/>
</dbReference>
<gene>
    <name evidence="1" type="ordered locus">Swol_1295</name>
</gene>
<dbReference type="PROSITE" id="PS51197">
    <property type="entry name" value="HTH_RRF2_2"/>
    <property type="match status" value="1"/>
</dbReference>
<sequence length="137" mass="14834">MQITRQTEYAIKILIELAKSPFGELIPSKLIAEQQDIPGMFLQKTVQLLSRAGLVSTQRGIQGGVRLTVSADKITIANVITAIEGPLALNLCLSPGYSCPNMTDCQVRHILGRAQAALLHELQQESIADIVEGKLAK</sequence>
<dbReference type="InterPro" id="IPR036388">
    <property type="entry name" value="WH-like_DNA-bd_sf"/>
</dbReference>
<keyword evidence="2" id="KW-1185">Reference proteome</keyword>
<dbReference type="Pfam" id="PF02082">
    <property type="entry name" value="Rrf2"/>
    <property type="match status" value="1"/>
</dbReference>
<dbReference type="Gene3D" id="1.10.10.10">
    <property type="entry name" value="Winged helix-like DNA-binding domain superfamily/Winged helix DNA-binding domain"/>
    <property type="match status" value="1"/>
</dbReference>
<dbReference type="PANTHER" id="PTHR33221:SF2">
    <property type="entry name" value="TRANSCRIPTIONAL REGULATOR"/>
    <property type="match status" value="1"/>
</dbReference>
<dbReference type="NCBIfam" id="TIGR00738">
    <property type="entry name" value="rrf2_super"/>
    <property type="match status" value="1"/>
</dbReference>
<dbReference type="InterPro" id="IPR030489">
    <property type="entry name" value="TR_Rrf2-type_CS"/>
</dbReference>
<reference evidence="2" key="1">
    <citation type="journal article" date="2010" name="Environ. Microbiol.">
        <title>The genome of Syntrophomonas wolfei: new insights into syntrophic metabolism and biohydrogen production.</title>
        <authorList>
            <person name="Sieber J.R."/>
            <person name="Sims D.R."/>
            <person name="Han C."/>
            <person name="Kim E."/>
            <person name="Lykidis A."/>
            <person name="Lapidus A.L."/>
            <person name="McDonnald E."/>
            <person name="Rohlin L."/>
            <person name="Culley D.E."/>
            <person name="Gunsalus R."/>
            <person name="McInerney M.J."/>
        </authorList>
    </citation>
    <scope>NUCLEOTIDE SEQUENCE [LARGE SCALE GENOMIC DNA]</scope>
    <source>
        <strain evidence="2">DSM 2245B / Goettingen</strain>
    </source>
</reference>
<dbReference type="PANTHER" id="PTHR33221">
    <property type="entry name" value="WINGED HELIX-TURN-HELIX TRANSCRIPTIONAL REGULATOR, RRF2 FAMILY"/>
    <property type="match status" value="1"/>
</dbReference>
<dbReference type="OrthoDB" id="9808360at2"/>
<dbReference type="DNASU" id="4281730"/>
<dbReference type="SUPFAM" id="SSF46785">
    <property type="entry name" value="Winged helix' DNA-binding domain"/>
    <property type="match status" value="1"/>
</dbReference>
<dbReference type="RefSeq" id="WP_011640703.1">
    <property type="nucleotide sequence ID" value="NC_008346.1"/>
</dbReference>
<dbReference type="AlphaFoldDB" id="Q0AXF1"/>
<dbReference type="KEGG" id="swo:Swol_1295"/>
<dbReference type="Proteomes" id="UP000001968">
    <property type="component" value="Chromosome"/>
</dbReference>
<dbReference type="PROSITE" id="PS01332">
    <property type="entry name" value="HTH_RRF2_1"/>
    <property type="match status" value="1"/>
</dbReference>
<dbReference type="GO" id="GO:0005829">
    <property type="term" value="C:cytosol"/>
    <property type="evidence" value="ECO:0007669"/>
    <property type="project" value="TreeGrafter"/>
</dbReference>
<accession>Q0AXF1</accession>
<dbReference type="InterPro" id="IPR000944">
    <property type="entry name" value="Tscrpt_reg_Rrf2"/>
</dbReference>
<protein>
    <submittedName>
        <fullName evidence="1">Transcriptional regulator, BadM/Rrf2 family</fullName>
    </submittedName>
</protein>
<dbReference type="STRING" id="335541.Swol_1295"/>
<dbReference type="EMBL" id="CP000448">
    <property type="protein sequence ID" value="ABI68603.1"/>
    <property type="molecule type" value="Genomic_DNA"/>
</dbReference>
<dbReference type="HOGENOM" id="CLU_107144_0_1_9"/>
<proteinExistence type="predicted"/>